<evidence type="ECO:0000256" key="1">
    <source>
        <dbReference type="SAM" id="Phobius"/>
    </source>
</evidence>
<reference evidence="2 3" key="1">
    <citation type="submission" date="2024-09" db="EMBL/GenBank/DDBJ databases">
        <authorList>
            <person name="Sun Q."/>
            <person name="Mori K."/>
        </authorList>
    </citation>
    <scope>NUCLEOTIDE SEQUENCE [LARGE SCALE GENOMIC DNA]</scope>
    <source>
        <strain evidence="2 3">TBRC 4575</strain>
    </source>
</reference>
<dbReference type="EMBL" id="JBHLUK010000010">
    <property type="protein sequence ID" value="MFC0422998.1"/>
    <property type="molecule type" value="Genomic_DNA"/>
</dbReference>
<proteinExistence type="predicted"/>
<evidence type="ECO:0000313" key="3">
    <source>
        <dbReference type="Proteomes" id="UP001589855"/>
    </source>
</evidence>
<dbReference type="RefSeq" id="WP_137644748.1">
    <property type="nucleotide sequence ID" value="NZ_BAABRM010000029.1"/>
</dbReference>
<sequence>MGGNLQRQFIGFTGGILIGVLAVLAALCLALPINSRVALGLAGMGLLVGSEVCLEQLKTKYRLTTAAAVRQALRRPDHLTN</sequence>
<accession>A0ABV6K0J7</accession>
<gene>
    <name evidence="2" type="ORF">ACFFGS_02285</name>
</gene>
<comment type="caution">
    <text evidence="2">The sequence shown here is derived from an EMBL/GenBank/DDBJ whole genome shotgun (WGS) entry which is preliminary data.</text>
</comment>
<feature type="transmembrane region" description="Helical" evidence="1">
    <location>
        <begin position="9"/>
        <end position="31"/>
    </location>
</feature>
<name>A0ABV6K0J7_9LACO</name>
<organism evidence="2 3">
    <name type="scientific">Lactiplantibacillus plajomi</name>
    <dbReference type="NCBI Taxonomy" id="1457217"/>
    <lineage>
        <taxon>Bacteria</taxon>
        <taxon>Bacillati</taxon>
        <taxon>Bacillota</taxon>
        <taxon>Bacilli</taxon>
        <taxon>Lactobacillales</taxon>
        <taxon>Lactobacillaceae</taxon>
        <taxon>Lactiplantibacillus</taxon>
    </lineage>
</organism>
<evidence type="ECO:0000313" key="2">
    <source>
        <dbReference type="EMBL" id="MFC0422998.1"/>
    </source>
</evidence>
<keyword evidence="1" id="KW-1133">Transmembrane helix</keyword>
<dbReference type="Proteomes" id="UP001589855">
    <property type="component" value="Unassembled WGS sequence"/>
</dbReference>
<keyword evidence="1" id="KW-0472">Membrane</keyword>
<keyword evidence="1" id="KW-0812">Transmembrane</keyword>
<keyword evidence="3" id="KW-1185">Reference proteome</keyword>
<protein>
    <recommendedName>
        <fullName evidence="4">Integral membrane protein</fullName>
    </recommendedName>
</protein>
<evidence type="ECO:0008006" key="4">
    <source>
        <dbReference type="Google" id="ProtNLM"/>
    </source>
</evidence>